<dbReference type="RefSeq" id="XP_043004519.1">
    <property type="nucleotide sequence ID" value="XM_043157153.1"/>
</dbReference>
<organism evidence="2 3">
    <name type="scientific">Marasmius oreades</name>
    <name type="common">fairy-ring Marasmius</name>
    <dbReference type="NCBI Taxonomy" id="181124"/>
    <lineage>
        <taxon>Eukaryota</taxon>
        <taxon>Fungi</taxon>
        <taxon>Dikarya</taxon>
        <taxon>Basidiomycota</taxon>
        <taxon>Agaricomycotina</taxon>
        <taxon>Agaricomycetes</taxon>
        <taxon>Agaricomycetidae</taxon>
        <taxon>Agaricales</taxon>
        <taxon>Marasmiineae</taxon>
        <taxon>Marasmiaceae</taxon>
        <taxon>Marasmius</taxon>
    </lineage>
</organism>
<feature type="region of interest" description="Disordered" evidence="1">
    <location>
        <begin position="427"/>
        <end position="536"/>
    </location>
</feature>
<dbReference type="EMBL" id="CM032188">
    <property type="protein sequence ID" value="KAG7088048.1"/>
    <property type="molecule type" value="Genomic_DNA"/>
</dbReference>
<feature type="compositionally biased region" description="Basic residues" evidence="1">
    <location>
        <begin position="448"/>
        <end position="459"/>
    </location>
</feature>
<accession>A0A9P7RS21</accession>
<name>A0A9P7RS21_9AGAR</name>
<feature type="region of interest" description="Disordered" evidence="1">
    <location>
        <begin position="1"/>
        <end position="29"/>
    </location>
</feature>
<dbReference type="OrthoDB" id="2632038at2759"/>
<gene>
    <name evidence="2" type="ORF">E1B28_012082</name>
</gene>
<evidence type="ECO:0000313" key="3">
    <source>
        <dbReference type="Proteomes" id="UP001049176"/>
    </source>
</evidence>
<feature type="compositionally biased region" description="Polar residues" evidence="1">
    <location>
        <begin position="438"/>
        <end position="447"/>
    </location>
</feature>
<proteinExistence type="predicted"/>
<evidence type="ECO:0000256" key="1">
    <source>
        <dbReference type="SAM" id="MobiDB-lite"/>
    </source>
</evidence>
<feature type="compositionally biased region" description="Polar residues" evidence="1">
    <location>
        <begin position="472"/>
        <end position="484"/>
    </location>
</feature>
<protein>
    <submittedName>
        <fullName evidence="2">Uncharacterized protein</fullName>
    </submittedName>
</protein>
<sequence length="536" mass="60305">MSASTPSPQSSSLSDDFPRTPQPSRPTSSLLYAHASPQAVFSSPEICSEPQTSSAAQIIGSDVAFDEESECDDVPVDQFLPTTPAVQTIGRTGFSRTTIFLKVVLMHLYAARCMLTLTQNCLQMAHVIPVSAPANFLWFLERVFGDKPDTLNRHSSRNIWLLDASMHYSIDKGLIKLVPAKNIVEKILDFTRLIYEVRIRRLEHEHNVKIIELPGRDLKVFYPDEHDWDAVGNDEIRKERKSYLDSLIEAKTKIHRTTVFPPGLYPYHVIGIRCHDQYTFPRQIVDLNSPPPSRPTTGDDQILFEIPLKVPDEMLQKPQVDTFGRAKTSPLLRGIKDKKGEFEIIDPLEYDESRVFLLGQDPCLVLANIGEFLHVIQKQHEEDFEISELIADNVYRKHLRLTLDTYLEWKSDDRRIQALKRTLEERAKAQAFGDRSRNPAQSTSTHSHNLRPRKKKNKGIARAAKGLMAIASTRTGSDSRSTLEINPGIQGPSEGEHSSPSVRASSMRQKSRRGGSQRGGRNTVRRGGTSSQGGHA</sequence>
<reference evidence="2" key="1">
    <citation type="journal article" date="2021" name="Genome Biol. Evol.">
        <title>The assembled and annotated genome of the fairy-ring fungus Marasmius oreades.</title>
        <authorList>
            <person name="Hiltunen M."/>
            <person name="Ament-Velasquez S.L."/>
            <person name="Johannesson H."/>
        </authorList>
    </citation>
    <scope>NUCLEOTIDE SEQUENCE</scope>
    <source>
        <strain evidence="2">03SP1</strain>
    </source>
</reference>
<keyword evidence="3" id="KW-1185">Reference proteome</keyword>
<comment type="caution">
    <text evidence="2">The sequence shown here is derived from an EMBL/GenBank/DDBJ whole genome shotgun (WGS) entry which is preliminary data.</text>
</comment>
<feature type="compositionally biased region" description="Low complexity" evidence="1">
    <location>
        <begin position="519"/>
        <end position="529"/>
    </location>
</feature>
<dbReference type="Proteomes" id="UP001049176">
    <property type="component" value="Chromosome 8"/>
</dbReference>
<dbReference type="AlphaFoldDB" id="A0A9P7RS21"/>
<dbReference type="GeneID" id="66081157"/>
<dbReference type="KEGG" id="more:E1B28_012082"/>
<feature type="compositionally biased region" description="Low complexity" evidence="1">
    <location>
        <begin position="1"/>
        <end position="14"/>
    </location>
</feature>
<evidence type="ECO:0000313" key="2">
    <source>
        <dbReference type="EMBL" id="KAG7088048.1"/>
    </source>
</evidence>